<dbReference type="Proteomes" id="UP001162175">
    <property type="component" value="Unassembled WGS sequence"/>
</dbReference>
<gene>
    <name evidence="1" type="ORF">DCBHLPFO_00766</name>
</gene>
<sequence length="87" mass="9552">MCCTQQDPISCPNPISCTLLVIDSIALVNNMSGAALAKLSLLLSVFISSKSLVQLVLTINSIKKVAAPKYILFRFMIIYIYIIKICN</sequence>
<dbReference type="AlphaFoldDB" id="A0AA43U056"/>
<proteinExistence type="predicted"/>
<evidence type="ECO:0000313" key="2">
    <source>
        <dbReference type="Proteomes" id="UP001162175"/>
    </source>
</evidence>
<accession>A0AA43U056</accession>
<dbReference type="EMBL" id="JAPFAR010000095">
    <property type="protein sequence ID" value="MDI3349716.1"/>
    <property type="molecule type" value="Genomic_DNA"/>
</dbReference>
<comment type="caution">
    <text evidence="1">The sequence shown here is derived from an EMBL/GenBank/DDBJ whole genome shotgun (WGS) entry which is preliminary data.</text>
</comment>
<evidence type="ECO:0000313" key="1">
    <source>
        <dbReference type="EMBL" id="MDI3349716.1"/>
    </source>
</evidence>
<protein>
    <submittedName>
        <fullName evidence="1">Uncharacterized protein</fullName>
    </submittedName>
</protein>
<reference evidence="1" key="1">
    <citation type="submission" date="2022-11" db="EMBL/GenBank/DDBJ databases">
        <title>Draft genome of Mycoplasma arginini isolated from fly.</title>
        <authorList>
            <person name="Severgnini M."/>
            <person name="Gioia G."/>
            <person name="Cremonesi P."/>
            <person name="Moroni P."/>
            <person name="Addis M.F."/>
            <person name="Castiglioni B."/>
        </authorList>
    </citation>
    <scope>NUCLEOTIDE SEQUENCE</scope>
    <source>
        <strain evidence="1">QMP CG1-1632</strain>
    </source>
</reference>
<name>A0AA43U056_MYCAR</name>
<organism evidence="1 2">
    <name type="scientific">Mycoplasmopsis arginini</name>
    <name type="common">Mycoplasma arginini</name>
    <dbReference type="NCBI Taxonomy" id="2094"/>
    <lineage>
        <taxon>Bacteria</taxon>
        <taxon>Bacillati</taxon>
        <taxon>Mycoplasmatota</taxon>
        <taxon>Mycoplasmoidales</taxon>
        <taxon>Metamycoplasmataceae</taxon>
        <taxon>Mycoplasmopsis</taxon>
    </lineage>
</organism>